<name>A0ABV0S9T8_9TELE</name>
<organism evidence="1 2">
    <name type="scientific">Xenoophorus captivus</name>
    <dbReference type="NCBI Taxonomy" id="1517983"/>
    <lineage>
        <taxon>Eukaryota</taxon>
        <taxon>Metazoa</taxon>
        <taxon>Chordata</taxon>
        <taxon>Craniata</taxon>
        <taxon>Vertebrata</taxon>
        <taxon>Euteleostomi</taxon>
        <taxon>Actinopterygii</taxon>
        <taxon>Neopterygii</taxon>
        <taxon>Teleostei</taxon>
        <taxon>Neoteleostei</taxon>
        <taxon>Acanthomorphata</taxon>
        <taxon>Ovalentaria</taxon>
        <taxon>Atherinomorphae</taxon>
        <taxon>Cyprinodontiformes</taxon>
        <taxon>Goodeidae</taxon>
        <taxon>Xenoophorus</taxon>
    </lineage>
</organism>
<accession>A0ABV0S9T8</accession>
<protein>
    <submittedName>
        <fullName evidence="1">Uncharacterized protein</fullName>
    </submittedName>
</protein>
<comment type="caution">
    <text evidence="1">The sequence shown here is derived from an EMBL/GenBank/DDBJ whole genome shotgun (WGS) entry which is preliminary data.</text>
</comment>
<gene>
    <name evidence="1" type="ORF">XENOCAPTIV_017389</name>
</gene>
<evidence type="ECO:0000313" key="2">
    <source>
        <dbReference type="Proteomes" id="UP001434883"/>
    </source>
</evidence>
<reference evidence="1 2" key="1">
    <citation type="submission" date="2021-06" db="EMBL/GenBank/DDBJ databases">
        <authorList>
            <person name="Palmer J.M."/>
        </authorList>
    </citation>
    <scope>NUCLEOTIDE SEQUENCE [LARGE SCALE GENOMIC DNA]</scope>
    <source>
        <strain evidence="1 2">XC_2019</strain>
        <tissue evidence="1">Muscle</tissue>
    </source>
</reference>
<sequence length="104" mass="12053">MEKPTENSVFAYRKFNFSLNLTKKLWGRLAAQNQGIYTVGWQRGRISKKRGGGRSAFVSFTGCSWQLVVLCDWECASALQHQKKIAALYLRGKTFHLLFFQFQR</sequence>
<keyword evidence="2" id="KW-1185">Reference proteome</keyword>
<dbReference type="EMBL" id="JAHRIN010070843">
    <property type="protein sequence ID" value="MEQ2216508.1"/>
    <property type="molecule type" value="Genomic_DNA"/>
</dbReference>
<dbReference type="Proteomes" id="UP001434883">
    <property type="component" value="Unassembled WGS sequence"/>
</dbReference>
<proteinExistence type="predicted"/>
<evidence type="ECO:0000313" key="1">
    <source>
        <dbReference type="EMBL" id="MEQ2216508.1"/>
    </source>
</evidence>